<dbReference type="SUPFAM" id="SSF50998">
    <property type="entry name" value="Quinoprotein alcohol dehydrogenase-like"/>
    <property type="match status" value="1"/>
</dbReference>
<dbReference type="SUPFAM" id="SSF50978">
    <property type="entry name" value="WD40 repeat-like"/>
    <property type="match status" value="1"/>
</dbReference>
<evidence type="ECO:0000313" key="4">
    <source>
        <dbReference type="EMBL" id="CAF9903440.1"/>
    </source>
</evidence>
<evidence type="ECO:0000256" key="2">
    <source>
        <dbReference type="ARBA" id="ARBA00022737"/>
    </source>
</evidence>
<evidence type="ECO:0000256" key="1">
    <source>
        <dbReference type="ARBA" id="ARBA00022574"/>
    </source>
</evidence>
<dbReference type="PROSITE" id="PS50082">
    <property type="entry name" value="WD_REPEATS_2"/>
    <property type="match status" value="1"/>
</dbReference>
<dbReference type="EMBL" id="CAJPDQ010000001">
    <property type="protein sequence ID" value="CAF9903440.1"/>
    <property type="molecule type" value="Genomic_DNA"/>
</dbReference>
<dbReference type="AlphaFoldDB" id="A0A8H3I4W6"/>
<dbReference type="Proteomes" id="UP000664169">
    <property type="component" value="Unassembled WGS sequence"/>
</dbReference>
<comment type="caution">
    <text evidence="4">The sequence shown here is derived from an EMBL/GenBank/DDBJ whole genome shotgun (WGS) entry which is preliminary data.</text>
</comment>
<organism evidence="4 5">
    <name type="scientific">Gomphillus americanus</name>
    <dbReference type="NCBI Taxonomy" id="1940652"/>
    <lineage>
        <taxon>Eukaryota</taxon>
        <taxon>Fungi</taxon>
        <taxon>Dikarya</taxon>
        <taxon>Ascomycota</taxon>
        <taxon>Pezizomycotina</taxon>
        <taxon>Lecanoromycetes</taxon>
        <taxon>OSLEUM clade</taxon>
        <taxon>Ostropomycetidae</taxon>
        <taxon>Ostropales</taxon>
        <taxon>Graphidaceae</taxon>
        <taxon>Gomphilloideae</taxon>
        <taxon>Gomphillus</taxon>
    </lineage>
</organism>
<reference evidence="4" key="1">
    <citation type="submission" date="2021-03" db="EMBL/GenBank/DDBJ databases">
        <authorList>
            <person name="Tagirdzhanova G."/>
        </authorList>
    </citation>
    <scope>NUCLEOTIDE SEQUENCE</scope>
</reference>
<keyword evidence="2" id="KW-0677">Repeat</keyword>
<dbReference type="InterPro" id="IPR036322">
    <property type="entry name" value="WD40_repeat_dom_sf"/>
</dbReference>
<evidence type="ECO:0000313" key="5">
    <source>
        <dbReference type="Proteomes" id="UP000664169"/>
    </source>
</evidence>
<dbReference type="Gene3D" id="2.130.10.10">
    <property type="entry name" value="YVTN repeat-like/Quinoprotein amine dehydrogenase"/>
    <property type="match status" value="3"/>
</dbReference>
<gene>
    <name evidence="4" type="ORF">GOMPHAMPRED_000256</name>
</gene>
<dbReference type="SMART" id="SM00320">
    <property type="entry name" value="WD40"/>
    <property type="match status" value="4"/>
</dbReference>
<dbReference type="InterPro" id="IPR015943">
    <property type="entry name" value="WD40/YVTN_repeat-like_dom_sf"/>
</dbReference>
<name>A0A8H3I4W6_9LECA</name>
<proteinExistence type="predicted"/>
<evidence type="ECO:0000256" key="3">
    <source>
        <dbReference type="PROSITE-ProRule" id="PRU00221"/>
    </source>
</evidence>
<protein>
    <recommendedName>
        <fullName evidence="6">WD40 repeat domain-containing protein</fullName>
    </recommendedName>
</protein>
<evidence type="ECO:0008006" key="6">
    <source>
        <dbReference type="Google" id="ProtNLM"/>
    </source>
</evidence>
<dbReference type="InterPro" id="IPR011047">
    <property type="entry name" value="Quinoprotein_ADH-like_sf"/>
</dbReference>
<dbReference type="OrthoDB" id="4364125at2759"/>
<keyword evidence="5" id="KW-1185">Reference proteome</keyword>
<dbReference type="InterPro" id="IPR001680">
    <property type="entry name" value="WD40_rpt"/>
</dbReference>
<dbReference type="PANTHER" id="PTHR19848:SF8">
    <property type="entry name" value="F-BOX AND WD REPEAT DOMAIN CONTAINING 7"/>
    <property type="match status" value="1"/>
</dbReference>
<sequence>MRQTKIQTPLTNNPKNLGFLLSGDTFAEILNDGNVSICEASSGIQRHTIRNCAGNSLLWLDNAKLIMGKDDGALQICDLITGQTENGQRHRVVSADLPLVAVNGTSLALASRHRDEIVIWDIVTGKLERVLQNGFYLYLSKITFAGNDTLVAHSDHAIQIWDIVSGSSHFLYRSHRSLWEDVRFSPDGHFLQMVQERSIHIWDAQNATASWSLVGGGAYSMNSTRYLSESTDLVLFSKGIVKRGGTFSIWNIGTRALCLVTDGEYHSRQFRSRRFSPDGMQMATILEECQTATSSKGNKILIWNLITGELVHTLSGISTVFISLHYSPDGHYLVSISHSHTVHLWNVNSGTLQHAFAFKDHLDVSFSTNSQHMVIWSIEGECMVYDILGAKTKHLFCAYPLYDAVISEDGCQLVTPSKIYEGNTLAVAIWSVITGEQQYTYDLGRYISFKSLCKNDQYLDTSRGRVKLQQDSNVFDCLRQLRSNGDIFISDQWVMIGRKRLLFLPPAYRPIRIDYHDGKLIMAFLSGCMLLYDSRIEGLGHTRVLIPKEAQAEKTINIEKAISKWCLDHNSDGARFLRHELKDLPT</sequence>
<accession>A0A8H3I4W6</accession>
<feature type="repeat" description="WD" evidence="3">
    <location>
        <begin position="314"/>
        <end position="355"/>
    </location>
</feature>
<keyword evidence="1 3" id="KW-0853">WD repeat</keyword>
<dbReference type="PANTHER" id="PTHR19848">
    <property type="entry name" value="WD40 REPEAT PROTEIN"/>
    <property type="match status" value="1"/>
</dbReference>